<proteinExistence type="predicted"/>
<accession>A0A1I5ZVM4</accession>
<evidence type="ECO:0000313" key="3">
    <source>
        <dbReference type="Proteomes" id="UP000198727"/>
    </source>
</evidence>
<evidence type="ECO:0000256" key="1">
    <source>
        <dbReference type="SAM" id="SignalP"/>
    </source>
</evidence>
<evidence type="ECO:0008006" key="4">
    <source>
        <dbReference type="Google" id="ProtNLM"/>
    </source>
</evidence>
<feature type="chain" id="PRO_5038698277" description="Secreted protein" evidence="1">
    <location>
        <begin position="19"/>
        <end position="129"/>
    </location>
</feature>
<protein>
    <recommendedName>
        <fullName evidence="4">Secreted protein</fullName>
    </recommendedName>
</protein>
<dbReference type="Proteomes" id="UP000198727">
    <property type="component" value="Unassembled WGS sequence"/>
</dbReference>
<sequence length="129" mass="13256">MGALVVLAVYLVCHLLPAAEPAGHSAADHDLGSHTGVTSTLTDHGVVTDDCAPGHQAPAPVPHAGHPRCLALPRSADHADHPAPGTGGVIAVAPLALLPFARLLRGARPAPRRPVRGRDVLTTLCVLRR</sequence>
<gene>
    <name evidence="2" type="ORF">SAMN05421810_110160</name>
</gene>
<feature type="signal peptide" evidence="1">
    <location>
        <begin position="1"/>
        <end position="18"/>
    </location>
</feature>
<organism evidence="2 3">
    <name type="scientific">Amycolatopsis arida</name>
    <dbReference type="NCBI Taxonomy" id="587909"/>
    <lineage>
        <taxon>Bacteria</taxon>
        <taxon>Bacillati</taxon>
        <taxon>Actinomycetota</taxon>
        <taxon>Actinomycetes</taxon>
        <taxon>Pseudonocardiales</taxon>
        <taxon>Pseudonocardiaceae</taxon>
        <taxon>Amycolatopsis</taxon>
    </lineage>
</organism>
<name>A0A1I5ZVM4_9PSEU</name>
<keyword evidence="3" id="KW-1185">Reference proteome</keyword>
<keyword evidence="1" id="KW-0732">Signal</keyword>
<dbReference type="EMBL" id="FOWW01000010">
    <property type="protein sequence ID" value="SFQ60393.1"/>
    <property type="molecule type" value="Genomic_DNA"/>
</dbReference>
<dbReference type="STRING" id="587909.SAMN05421810_110160"/>
<reference evidence="3" key="1">
    <citation type="submission" date="2016-10" db="EMBL/GenBank/DDBJ databases">
        <authorList>
            <person name="Varghese N."/>
            <person name="Submissions S."/>
        </authorList>
    </citation>
    <scope>NUCLEOTIDE SEQUENCE [LARGE SCALE GENOMIC DNA]</scope>
    <source>
        <strain evidence="3">CGMCC 4.5579</strain>
    </source>
</reference>
<evidence type="ECO:0000313" key="2">
    <source>
        <dbReference type="EMBL" id="SFQ60393.1"/>
    </source>
</evidence>
<dbReference type="AlphaFoldDB" id="A0A1I5ZVM4"/>